<evidence type="ECO:0000313" key="2">
    <source>
        <dbReference type="Proteomes" id="UP001168540"/>
    </source>
</evidence>
<proteinExistence type="predicted"/>
<comment type="caution">
    <text evidence="1">The sequence shown here is derived from an EMBL/GenBank/DDBJ whole genome shotgun (WGS) entry which is preliminary data.</text>
</comment>
<organism evidence="1 2">
    <name type="scientific">Crenobacter oryzisoli</name>
    <dbReference type="NCBI Taxonomy" id="3056844"/>
    <lineage>
        <taxon>Bacteria</taxon>
        <taxon>Pseudomonadati</taxon>
        <taxon>Pseudomonadota</taxon>
        <taxon>Betaproteobacteria</taxon>
        <taxon>Neisseriales</taxon>
        <taxon>Neisseriaceae</taxon>
        <taxon>Crenobacter</taxon>
    </lineage>
</organism>
<keyword evidence="2" id="KW-1185">Reference proteome</keyword>
<dbReference type="RefSeq" id="WP_289828068.1">
    <property type="nucleotide sequence ID" value="NZ_JAUEDK010000002.1"/>
</dbReference>
<sequence length="50" mass="5363">MASNNIAHEIERIAQMAEEASEAAKKTAQSAGQLDELASKQLEALSNYTV</sequence>
<gene>
    <name evidence="1" type="ORF">QU481_01340</name>
</gene>
<name>A0ABT7XIC5_9NEIS</name>
<accession>A0ABT7XIC5</accession>
<dbReference type="Proteomes" id="UP001168540">
    <property type="component" value="Unassembled WGS sequence"/>
</dbReference>
<reference evidence="1" key="1">
    <citation type="submission" date="2023-06" db="EMBL/GenBank/DDBJ databases">
        <authorList>
            <person name="Zhang S."/>
        </authorList>
    </citation>
    <scope>NUCLEOTIDE SEQUENCE</scope>
    <source>
        <strain evidence="1">SG2303</strain>
    </source>
</reference>
<evidence type="ECO:0000313" key="1">
    <source>
        <dbReference type="EMBL" id="MDN0073542.1"/>
    </source>
</evidence>
<dbReference type="EMBL" id="JAUEDK010000002">
    <property type="protein sequence ID" value="MDN0073542.1"/>
    <property type="molecule type" value="Genomic_DNA"/>
</dbReference>
<protein>
    <submittedName>
        <fullName evidence="1">Uncharacterized protein</fullName>
    </submittedName>
</protein>